<dbReference type="Pfam" id="PF26189">
    <property type="entry name" value="Ig_NPHP4_2nd"/>
    <property type="match status" value="1"/>
</dbReference>
<dbReference type="Proteomes" id="UP000677228">
    <property type="component" value="Unassembled WGS sequence"/>
</dbReference>
<reference evidence="4" key="1">
    <citation type="submission" date="2021-02" db="EMBL/GenBank/DDBJ databases">
        <authorList>
            <person name="Nowell W R."/>
        </authorList>
    </citation>
    <scope>NUCLEOTIDE SEQUENCE</scope>
</reference>
<feature type="domain" description="NPHP4 Ig-like" evidence="2">
    <location>
        <begin position="112"/>
        <end position="205"/>
    </location>
</feature>
<evidence type="ECO:0000313" key="4">
    <source>
        <dbReference type="EMBL" id="CAF0841821.1"/>
    </source>
</evidence>
<feature type="domain" description="NPHP4 Ig-like" evidence="1">
    <location>
        <begin position="60"/>
        <end position="106"/>
    </location>
</feature>
<sequence length="481" mass="55615">MILSGVGSQNAPTVKTFYVFIYSDSFMHKPTLVWQFYIHAVKRMDLQCIQSQTTRATLVLSCTSNGLHELHLLVRPSKPGFCSYCVNAVDIELHQIIDTWLIRVQSRLPNISKRYEQTVQIGQSQPMSKRISYTNPYSLRKTFCFNTSHPDLLQLHHAKLDFQPNEKRFLSFTLLPLFQITIMDIFILINNEDDTNEDAYSLSLNFRDIYDYRATDWDIFRSELSAVNWFFLIGGMCLDDSVLIVKKMIMQVANTVIPHKNITVKSNDTPWFNDKLRKLSEDKRYLFKVDCRHRTPTTTKNYKDISKQFENECKKAKKDYFRRMSNEMNTSSKLWWHMVKNTLNKQNSTFPPLLDKINDELVSETPGKAELLNKHFANIVTMPTSELNDDPTLVPKSSLHAMSTFDIYESEVFELLKRIDCSKATAPGLSGRILKEAGAIVTPIITYLFNESLIGEQFPKSWKLGYVTVIFKSGDCHSPRS</sequence>
<evidence type="ECO:0000259" key="2">
    <source>
        <dbReference type="Pfam" id="PF26187"/>
    </source>
</evidence>
<name>A0A8S2D9Y0_9BILA</name>
<dbReference type="GO" id="GO:0097546">
    <property type="term" value="C:ciliary base"/>
    <property type="evidence" value="ECO:0007669"/>
    <property type="project" value="TreeGrafter"/>
</dbReference>
<dbReference type="Proteomes" id="UP000682733">
    <property type="component" value="Unassembled WGS sequence"/>
</dbReference>
<organism evidence="4 6">
    <name type="scientific">Didymodactylos carnosus</name>
    <dbReference type="NCBI Taxonomy" id="1234261"/>
    <lineage>
        <taxon>Eukaryota</taxon>
        <taxon>Metazoa</taxon>
        <taxon>Spiralia</taxon>
        <taxon>Gnathifera</taxon>
        <taxon>Rotifera</taxon>
        <taxon>Eurotatoria</taxon>
        <taxon>Bdelloidea</taxon>
        <taxon>Philodinida</taxon>
        <taxon>Philodinidae</taxon>
        <taxon>Didymodactylos</taxon>
    </lineage>
</organism>
<dbReference type="Pfam" id="PF26015">
    <property type="entry name" value="Ig_NPH4_3rd"/>
    <property type="match status" value="1"/>
</dbReference>
<evidence type="ECO:0000313" key="5">
    <source>
        <dbReference type="EMBL" id="CAF3626777.1"/>
    </source>
</evidence>
<dbReference type="GO" id="GO:0090090">
    <property type="term" value="P:negative regulation of canonical Wnt signaling pathway"/>
    <property type="evidence" value="ECO:0007669"/>
    <property type="project" value="InterPro"/>
</dbReference>
<dbReference type="InterPro" id="IPR058686">
    <property type="entry name" value="Ig_NPHP4_3rd"/>
</dbReference>
<gene>
    <name evidence="4" type="ORF">OVA965_LOCUS6682</name>
    <name evidence="5" type="ORF">TMI583_LOCUS6678</name>
</gene>
<evidence type="ECO:0000313" key="6">
    <source>
        <dbReference type="Proteomes" id="UP000677228"/>
    </source>
</evidence>
<accession>A0A8S2D9Y0</accession>
<dbReference type="GO" id="GO:1904491">
    <property type="term" value="P:protein localization to ciliary transition zone"/>
    <property type="evidence" value="ECO:0007669"/>
    <property type="project" value="TreeGrafter"/>
</dbReference>
<comment type="caution">
    <text evidence="4">The sequence shown here is derived from an EMBL/GenBank/DDBJ whole genome shotgun (WGS) entry which is preliminary data.</text>
</comment>
<feature type="domain" description="NPHP4 Ig-like" evidence="3">
    <location>
        <begin position="7"/>
        <end position="39"/>
    </location>
</feature>
<dbReference type="PANTHER" id="PTHR31043">
    <property type="entry name" value="NEPHROCYSTIN-4"/>
    <property type="match status" value="1"/>
</dbReference>
<dbReference type="GO" id="GO:0097730">
    <property type="term" value="C:non-motile cilium"/>
    <property type="evidence" value="ECO:0007669"/>
    <property type="project" value="InterPro"/>
</dbReference>
<evidence type="ECO:0000259" key="1">
    <source>
        <dbReference type="Pfam" id="PF26015"/>
    </source>
</evidence>
<dbReference type="InterPro" id="IPR058685">
    <property type="entry name" value="Ig_NPHP4_4th"/>
</dbReference>
<dbReference type="PANTHER" id="PTHR31043:SF3">
    <property type="entry name" value="NEPHROCYSTIN-4"/>
    <property type="match status" value="1"/>
</dbReference>
<dbReference type="GO" id="GO:0035869">
    <property type="term" value="C:ciliary transition zone"/>
    <property type="evidence" value="ECO:0007669"/>
    <property type="project" value="TreeGrafter"/>
</dbReference>
<evidence type="ECO:0000259" key="3">
    <source>
        <dbReference type="Pfam" id="PF26189"/>
    </source>
</evidence>
<dbReference type="InterPro" id="IPR029775">
    <property type="entry name" value="NPHP4"/>
</dbReference>
<dbReference type="EMBL" id="CAJOBA010002040">
    <property type="protein sequence ID" value="CAF3626777.1"/>
    <property type="molecule type" value="Genomic_DNA"/>
</dbReference>
<protein>
    <submittedName>
        <fullName evidence="4">Uncharacterized protein</fullName>
    </submittedName>
</protein>
<dbReference type="Pfam" id="PF26187">
    <property type="entry name" value="Ig_NPHP4_4th"/>
    <property type="match status" value="1"/>
</dbReference>
<dbReference type="InterPro" id="IPR058688">
    <property type="entry name" value="Ig_NPHP4_2nd"/>
</dbReference>
<dbReference type="AlphaFoldDB" id="A0A8S2D9Y0"/>
<dbReference type="EMBL" id="CAJNOK010002040">
    <property type="protein sequence ID" value="CAF0841821.1"/>
    <property type="molecule type" value="Genomic_DNA"/>
</dbReference>
<proteinExistence type="predicted"/>
<dbReference type="GO" id="GO:0036064">
    <property type="term" value="C:ciliary basal body"/>
    <property type="evidence" value="ECO:0007669"/>
    <property type="project" value="TreeGrafter"/>
</dbReference>